<dbReference type="KEGG" id="tep:TepRe1_1964"/>
<dbReference type="PATRIC" id="fig|1209989.3.peg.2435"/>
<name>F4LQT9_TEPAE</name>
<dbReference type="InterPro" id="IPR010559">
    <property type="entry name" value="Sig_transdc_His_kin_internal"/>
</dbReference>
<accession>F4LQT9</accession>
<reference evidence="6" key="1">
    <citation type="journal article" date="2013" name="Genome Announc.">
        <title>First genome sequence of a syntrophic acetate-oxidizing bacterium, Tepidanaerobacter acetatoxydans strain Re1.</title>
        <authorList>
            <person name="Manzoor S."/>
            <person name="Bongcam-Rudloff E."/>
            <person name="Schnurer A."/>
            <person name="Muller B."/>
        </authorList>
    </citation>
    <scope>NUCLEOTIDE SEQUENCE [LARGE SCALE GENOMIC DNA]</scope>
    <source>
        <strain evidence="6">Re1</strain>
    </source>
</reference>
<evidence type="ECO:0000256" key="1">
    <source>
        <dbReference type="SAM" id="Coils"/>
    </source>
</evidence>
<dbReference type="InterPro" id="IPR018771">
    <property type="entry name" value="PocR_dom"/>
</dbReference>
<dbReference type="OrthoDB" id="9809348at2"/>
<dbReference type="Pfam" id="PF02518">
    <property type="entry name" value="HATPase_c"/>
    <property type="match status" value="1"/>
</dbReference>
<dbReference type="Proteomes" id="UP000010802">
    <property type="component" value="Chromosome"/>
</dbReference>
<dbReference type="InterPro" id="IPR050640">
    <property type="entry name" value="Bact_2-comp_sensor_kinase"/>
</dbReference>
<dbReference type="InterPro" id="IPR036890">
    <property type="entry name" value="HATPase_C_sf"/>
</dbReference>
<dbReference type="Pfam" id="PF06580">
    <property type="entry name" value="His_kinase"/>
    <property type="match status" value="1"/>
</dbReference>
<protein>
    <submittedName>
        <fullName evidence="5">Histidine kinase</fullName>
    </submittedName>
</protein>
<evidence type="ECO:0000259" key="4">
    <source>
        <dbReference type="Pfam" id="PF10114"/>
    </source>
</evidence>
<dbReference type="Gene3D" id="3.30.565.10">
    <property type="entry name" value="Histidine kinase-like ATPase, C-terminal domain"/>
    <property type="match status" value="1"/>
</dbReference>
<evidence type="ECO:0000259" key="2">
    <source>
        <dbReference type="Pfam" id="PF02518"/>
    </source>
</evidence>
<dbReference type="EMBL" id="HF563609">
    <property type="protein sequence ID" value="CCP26938.1"/>
    <property type="molecule type" value="Genomic_DNA"/>
</dbReference>
<evidence type="ECO:0000259" key="3">
    <source>
        <dbReference type="Pfam" id="PF06580"/>
    </source>
</evidence>
<keyword evidence="5" id="KW-0808">Transferase</keyword>
<proteinExistence type="predicted"/>
<dbReference type="KEGG" id="tae:TepiRe1_2114"/>
<keyword evidence="5" id="KW-0418">Kinase</keyword>
<dbReference type="InterPro" id="IPR003594">
    <property type="entry name" value="HATPase_dom"/>
</dbReference>
<feature type="coiled-coil region" evidence="1">
    <location>
        <begin position="173"/>
        <end position="200"/>
    </location>
</feature>
<dbReference type="PANTHER" id="PTHR34220">
    <property type="entry name" value="SENSOR HISTIDINE KINASE YPDA"/>
    <property type="match status" value="1"/>
</dbReference>
<keyword evidence="1" id="KW-0175">Coiled coil</keyword>
<dbReference type="eggNOG" id="COG2972">
    <property type="taxonomic scope" value="Bacteria"/>
</dbReference>
<dbReference type="HOGENOM" id="CLU_038337_0_0_9"/>
<evidence type="ECO:0000313" key="5">
    <source>
        <dbReference type="EMBL" id="CCP26938.1"/>
    </source>
</evidence>
<organism evidence="5 6">
    <name type="scientific">Tepidanaerobacter acetatoxydans (strain DSM 21804 / JCM 16047 / Re1)</name>
    <dbReference type="NCBI Taxonomy" id="1209989"/>
    <lineage>
        <taxon>Bacteria</taxon>
        <taxon>Bacillati</taxon>
        <taxon>Bacillota</taxon>
        <taxon>Clostridia</taxon>
        <taxon>Thermosediminibacterales</taxon>
        <taxon>Tepidanaerobacteraceae</taxon>
        <taxon>Tepidanaerobacter</taxon>
    </lineage>
</organism>
<dbReference type="SUPFAM" id="SSF55874">
    <property type="entry name" value="ATPase domain of HSP90 chaperone/DNA topoisomerase II/histidine kinase"/>
    <property type="match status" value="1"/>
</dbReference>
<dbReference type="GO" id="GO:0016020">
    <property type="term" value="C:membrane"/>
    <property type="evidence" value="ECO:0007669"/>
    <property type="project" value="InterPro"/>
</dbReference>
<dbReference type="AlphaFoldDB" id="F4LQT9"/>
<dbReference type="STRING" id="1209989.TepRe1_1964"/>
<feature type="domain" description="Histidine kinase/HSP90-like ATPase" evidence="2">
    <location>
        <begin position="295"/>
        <end position="398"/>
    </location>
</feature>
<keyword evidence="6" id="KW-1185">Reference proteome</keyword>
<evidence type="ECO:0000313" key="6">
    <source>
        <dbReference type="Proteomes" id="UP000010802"/>
    </source>
</evidence>
<feature type="domain" description="Signal transduction histidine kinase internal region" evidence="3">
    <location>
        <begin position="197"/>
        <end position="276"/>
    </location>
</feature>
<dbReference type="PANTHER" id="PTHR34220:SF7">
    <property type="entry name" value="SENSOR HISTIDINE KINASE YPDA"/>
    <property type="match status" value="1"/>
</dbReference>
<dbReference type="GO" id="GO:0000155">
    <property type="term" value="F:phosphorelay sensor kinase activity"/>
    <property type="evidence" value="ECO:0007669"/>
    <property type="project" value="InterPro"/>
</dbReference>
<sequence>MTDYKLTDVIDKIKLREMLAKFTEATDLAAIPCDLTGKNITDPTNFTRHCHMVRSTEMGKKLCYASDEEHGRASMEQGKPIIFPCHCGLMDLAAPIVVEGKCYGYILCGQVFLEPPEAENIRQARVRAEKFGLDVNDYVQSFLEVKVFTKQRLISATEMLNIFSNYIVELGINNLMQQRLLEEERLRLQLENTLHAMELKVLQSQLNPHFLFNTLNTAARLSYLENAKRTEEIIYSLASLLRYSLRNLEQFVSLKEEITYIQHYLHIQKARYQDQLKTTIDVPEKLQDILIPVMTLQPLVENAIIHGLEQKEDNWELIIKAYEEQEMLIIEIIDNGVGMDSKTLNELNNFTRKGKGHITGIGIPNVDIRIKRYFGSEYGIEVDSKLGNGTVTRLTLPKSYMESTFYPINQ</sequence>
<dbReference type="RefSeq" id="WP_013779014.1">
    <property type="nucleotide sequence ID" value="NC_015519.1"/>
</dbReference>
<gene>
    <name evidence="5" type="ordered locus">TEPIRE1_2114</name>
</gene>
<feature type="domain" description="PocR" evidence="4">
    <location>
        <begin position="8"/>
        <end position="171"/>
    </location>
</feature>
<dbReference type="Pfam" id="PF10114">
    <property type="entry name" value="PocR"/>
    <property type="match status" value="1"/>
</dbReference>
<accession>L0S4Z4</accession>
<dbReference type="eggNOG" id="COG4936">
    <property type="taxonomic scope" value="Bacteria"/>
</dbReference>